<evidence type="ECO:0000313" key="2">
    <source>
        <dbReference type="Proteomes" id="UP000179860"/>
    </source>
</evidence>
<keyword evidence="1" id="KW-0547">Nucleotide-binding</keyword>
<dbReference type="SUPFAM" id="SSF52540">
    <property type="entry name" value="P-loop containing nucleoside triphosphate hydrolases"/>
    <property type="match status" value="1"/>
</dbReference>
<dbReference type="Proteomes" id="UP000179860">
    <property type="component" value="Chromosome 2"/>
</dbReference>
<keyword evidence="1" id="KW-0067">ATP-binding</keyword>
<proteinExistence type="predicted"/>
<keyword evidence="2" id="KW-1185">Reference proteome</keyword>
<dbReference type="STRING" id="754502.BJG93_27270"/>
<reference evidence="1" key="2">
    <citation type="submission" date="2021-06" db="EMBL/GenBank/DDBJ databases">
        <authorList>
            <person name="Rogers T.H."/>
            <person name="Ramsay J.P."/>
            <person name="Wang P."/>
            <person name="Terpolilli J."/>
        </authorList>
    </citation>
    <scope>NUCLEOTIDE SEQUENCE</scope>
    <source>
        <strain evidence="1">WSM5005</strain>
    </source>
</reference>
<accession>A0A1I9YRZ7</accession>
<dbReference type="Gene3D" id="3.40.50.300">
    <property type="entry name" value="P-loop containing nucleotide triphosphate hydrolases"/>
    <property type="match status" value="1"/>
</dbReference>
<dbReference type="OrthoDB" id="7591734at2"/>
<organism evidence="1 2">
    <name type="scientific">Paraburkholderia sprentiae WSM5005</name>
    <dbReference type="NCBI Taxonomy" id="754502"/>
    <lineage>
        <taxon>Bacteria</taxon>
        <taxon>Pseudomonadati</taxon>
        <taxon>Pseudomonadota</taxon>
        <taxon>Betaproteobacteria</taxon>
        <taxon>Burkholderiales</taxon>
        <taxon>Burkholderiaceae</taxon>
        <taxon>Paraburkholderia</taxon>
    </lineage>
</organism>
<reference evidence="1" key="1">
    <citation type="submission" date="2016-09" db="EMBL/GenBank/DDBJ databases">
        <title>The Complete Genome of Burkholderia sprentiae wsm5005.</title>
        <authorList>
            <person name="De Meyer S."/>
            <person name="Wang P."/>
            <person name="Terpolilli J."/>
        </authorList>
    </citation>
    <scope>NUCLEOTIDE SEQUENCE [LARGE SCALE GENOMIC DNA]</scope>
    <source>
        <strain evidence="1">WSM5005</strain>
    </source>
</reference>
<dbReference type="KEGG" id="pspw:BJG93_27270"/>
<protein>
    <submittedName>
        <fullName evidence="1">ATP-binding protein</fullName>
    </submittedName>
</protein>
<gene>
    <name evidence="1" type="ORF">BJG93_27270</name>
</gene>
<dbReference type="EMBL" id="CP017562">
    <property type="protein sequence ID" value="APA88972.1"/>
    <property type="molecule type" value="Genomic_DNA"/>
</dbReference>
<dbReference type="InterPro" id="IPR027417">
    <property type="entry name" value="P-loop_NTPase"/>
</dbReference>
<sequence length="1737" mass="188918">MGDPISTDDSSAFSGGVSGVSTASSGPAGAHFEGQVAAFYLLAMLSGAPPRGLPGTTTERVALQQANAGFPLDDVIIHALDASGSAATLEIQVKRTITFAASDAVFRKVVGQIVATSRRPGFWSQRVEMAIATSRGSRKIDGPYQDVLALARQTGDGHTFAAQIKLAGAANDDMRTLVKTFQSHLKDEGAPYDDVTIWQLLRRLQILTFDFAAPGSVSKELARERVVRTLHADDAARADALWGNLIELAINVGKNGGDRTRGTLLESLVPLGFRFVGDRRHAKARVALAEDARLALADIGNKVGKVVLTRHERVAAVHEAFDRGHYVEIRGDAGVGKSGVLRQIAESLQNEAQIMVLSPGRCVPRGWSAMRAQLDFEGTLRDLLVELANDGGVVVFLDNLDSFNEEERRTVIDIIREAARVPGVAVLATARPDFGVDEPSWLPSDALDQLTRAEPVAIDELSKAEIGQLIASEPALAPLLSDNHPARQVTRNLFRLARLASRPLTEPLPRTEIDMAEQWWSTADGKRDSGWRDRSRLLHDMARQALSHRDALDVRSLAASPIDALVDSGTLRNLGADQVAFRHDVLCEWAIANALRADISLIDTLNLERPASATLARGVELAARMAIERDTDGTAWHALLERLSRGSAHKSWRRAVLLALVRSEAAGAILLRAQTVLLGDHARLLRELVRTVLAVEVVPASKVFAAAGIDPALIPAGLNVPRGRVWVDLVLWLLSLGNAIPGKAIPEVVDLYTGFSAGTLGATAITPLITRQLYVWLRQMEPLNTPTNPDAGSISGGQFEPGQAQSLRDDLRMGFVMFARTTPELAAEYLQAVAQTEHNERLVRSILKIHGSLAQAAPTDLAKLTAQALISKQRRRDRYSGREREEPFTFLDHEFLPASPAQGPFLELLVNSAQDGLMLVRNLVSHAVAHGSRGRDAGTDVINIALPDGLRTFPWTQTYLWSRNGRSNCVTSALMALEAWAHLRLDAGEPFESVLTDVLGPPGSCAAYLLVATDLIISHWPKSAGVAAAFLSCPELLCLDHTRLVHDQIGTSDFLAMGGSGAEPRGRASAAELQQKVSRRNSLDSLIGNYALTVIPDQLTKLTLLLRGAAQRLGPAGPQANLGDPEFMVLHALNLADPSNWHEGEVTLADGSTVRGRQYVSPDAEQRHLVVLRGAAEEECSDFAMQTAISMAIDNPSRLSLEQRLTAVAWASRVVPKASEQTGDDSEDASHRARQEAVLVAAMMVMRDGDDSLRAEYGAWARDQLEQAFKSGDDDPVLQIRSGLRFNPIAIAYVGLIHALRHSNSPDHVRALLEVAACPRHAAAHGLGAAVTVLESADERLLRALLRCALHSCVVPDRRWDLSDEEIAALAARRNASAKSTVDAEMKWLAGVESEPAWPAFPPERVRPRYGIRLRDEHLEEDDDKAVPDRDEISHEEHVNHQAAALWLRQVRGIGNANSHRWLRDIARAYMPWTIRANGGELDRGEEAENEPSDWNNVFFDLVARCVVGLTFAEADDLIVKPITGLPDRNFFDVLADFLRSLDAVSFGGDDLQESVAVGVRSALADRMMASSGWRRLSGKMDASIEIHIGPAIATLFFNDHHFVQSTKCYLHEKGIDRVASYFPVLDLLVQSAPSPFVALVLLNLLGVSPRTDQLGLLVRAAKVWLGAYPDSRSFWNDHGFGKRWCQIAERIYAVDAQSFAGNAAVHADIESIVAEMISLGVPEASRLEVFLSGGQR</sequence>
<name>A0A1I9YRZ7_9BURK</name>
<evidence type="ECO:0000313" key="1">
    <source>
        <dbReference type="EMBL" id="APA88972.1"/>
    </source>
</evidence>
<dbReference type="GO" id="GO:0005524">
    <property type="term" value="F:ATP binding"/>
    <property type="evidence" value="ECO:0007669"/>
    <property type="project" value="UniProtKB-KW"/>
</dbReference>